<dbReference type="EMBL" id="CP067089">
    <property type="protein sequence ID" value="QQO10378.1"/>
    <property type="molecule type" value="Genomic_DNA"/>
</dbReference>
<organism evidence="2 3">
    <name type="scientific">Breznakiella homolactica</name>
    <dbReference type="NCBI Taxonomy" id="2798577"/>
    <lineage>
        <taxon>Bacteria</taxon>
        <taxon>Pseudomonadati</taxon>
        <taxon>Spirochaetota</taxon>
        <taxon>Spirochaetia</taxon>
        <taxon>Spirochaetales</taxon>
        <taxon>Breznakiellaceae</taxon>
        <taxon>Breznakiella</taxon>
    </lineage>
</organism>
<dbReference type="Pfam" id="PF13175">
    <property type="entry name" value="AAA_15"/>
    <property type="match status" value="1"/>
</dbReference>
<gene>
    <name evidence="2" type="ORF">JFL75_05520</name>
</gene>
<dbReference type="InterPro" id="IPR051396">
    <property type="entry name" value="Bact_Antivir_Def_Nuclease"/>
</dbReference>
<sequence>MIRLIDVTIENFRSIIEKPLEIDFSNYTVIVGENNSGKSNILRALNLFFNDKVDNDKYNPQIDYPQDVNLSRQARTKVIVTLQYDPLKEKK</sequence>
<name>A0A7T7XQ74_9SPIR</name>
<dbReference type="PANTHER" id="PTHR43581">
    <property type="entry name" value="ATP/GTP PHOSPHATASE"/>
    <property type="match status" value="1"/>
</dbReference>
<dbReference type="SUPFAM" id="SSF52540">
    <property type="entry name" value="P-loop containing nucleoside triphosphate hydrolases"/>
    <property type="match status" value="1"/>
</dbReference>
<accession>A0A7T7XQ74</accession>
<dbReference type="Proteomes" id="UP000595917">
    <property type="component" value="Chromosome"/>
</dbReference>
<dbReference type="InterPro" id="IPR027417">
    <property type="entry name" value="P-loop_NTPase"/>
</dbReference>
<feature type="domain" description="Endonuclease GajA/Old nuclease/RecF-like AAA" evidence="1">
    <location>
        <begin position="5"/>
        <end position="82"/>
    </location>
</feature>
<dbReference type="Gene3D" id="3.40.50.300">
    <property type="entry name" value="P-loop containing nucleotide triphosphate hydrolases"/>
    <property type="match status" value="1"/>
</dbReference>
<dbReference type="PANTHER" id="PTHR43581:SF2">
    <property type="entry name" value="EXCINUCLEASE ATPASE SUBUNIT"/>
    <property type="match status" value="1"/>
</dbReference>
<protein>
    <submittedName>
        <fullName evidence="2">AAA family ATPase</fullName>
    </submittedName>
</protein>
<dbReference type="InterPro" id="IPR041685">
    <property type="entry name" value="AAA_GajA/Old/RecF-like"/>
</dbReference>
<proteinExistence type="predicted"/>
<dbReference type="AlphaFoldDB" id="A0A7T7XQ74"/>
<evidence type="ECO:0000259" key="1">
    <source>
        <dbReference type="Pfam" id="PF13175"/>
    </source>
</evidence>
<dbReference type="KEGG" id="bhc:JFL75_05520"/>
<evidence type="ECO:0000313" key="2">
    <source>
        <dbReference type="EMBL" id="QQO10378.1"/>
    </source>
</evidence>
<keyword evidence="3" id="KW-1185">Reference proteome</keyword>
<dbReference type="RefSeq" id="WP_215627682.1">
    <property type="nucleotide sequence ID" value="NZ_CP067089.2"/>
</dbReference>
<reference evidence="2" key="1">
    <citation type="submission" date="2021-01" db="EMBL/GenBank/DDBJ databases">
        <title>Description of Breznakiella homolactica.</title>
        <authorList>
            <person name="Song Y."/>
            <person name="Brune A."/>
        </authorList>
    </citation>
    <scope>NUCLEOTIDE SEQUENCE</scope>
    <source>
        <strain evidence="2">RmG30</strain>
    </source>
</reference>
<evidence type="ECO:0000313" key="3">
    <source>
        <dbReference type="Proteomes" id="UP000595917"/>
    </source>
</evidence>